<evidence type="ECO:0000256" key="3">
    <source>
        <dbReference type="ARBA" id="ARBA00022490"/>
    </source>
</evidence>
<feature type="binding site" evidence="7">
    <location>
        <position position="94"/>
    </location>
    <ligand>
        <name>Mg(2+)</name>
        <dbReference type="ChEBI" id="CHEBI:18420"/>
    </ligand>
</feature>
<dbReference type="SUPFAM" id="SSF141734">
    <property type="entry name" value="HisI-like"/>
    <property type="match status" value="1"/>
</dbReference>
<feature type="binding site" evidence="7">
    <location>
        <position position="92"/>
    </location>
    <ligand>
        <name>Mg(2+)</name>
        <dbReference type="ChEBI" id="CHEBI:18420"/>
    </ligand>
</feature>
<dbReference type="RefSeq" id="WP_338687234.1">
    <property type="nucleotide sequence ID" value="NZ_AP024702.1"/>
</dbReference>
<keyword evidence="6 7" id="KW-0368">Histidine biosynthesis</keyword>
<keyword evidence="7" id="KW-0862">Zinc</keyword>
<dbReference type="EMBL" id="AP024702">
    <property type="protein sequence ID" value="BCX50260.1"/>
    <property type="molecule type" value="Genomic_DNA"/>
</dbReference>
<dbReference type="Proteomes" id="UP001374893">
    <property type="component" value="Chromosome"/>
</dbReference>
<keyword evidence="10" id="KW-1185">Reference proteome</keyword>
<evidence type="ECO:0000256" key="4">
    <source>
        <dbReference type="ARBA" id="ARBA00022605"/>
    </source>
</evidence>
<feature type="binding site" evidence="7">
    <location>
        <position position="110"/>
    </location>
    <ligand>
        <name>Zn(2+)</name>
        <dbReference type="ChEBI" id="CHEBI:29105"/>
        <note>ligand shared between dimeric partners</note>
    </ligand>
</feature>
<reference evidence="9 10" key="1">
    <citation type="submission" date="2021-06" db="EMBL/GenBank/DDBJ databases">
        <title>Complete genome of Haloferula helveola possessing various polysaccharide degrading enzymes.</title>
        <authorList>
            <person name="Takami H."/>
            <person name="Huang C."/>
            <person name="Hamasaki K."/>
        </authorList>
    </citation>
    <scope>NUCLEOTIDE SEQUENCE [LARGE SCALE GENOMIC DNA]</scope>
    <source>
        <strain evidence="9 10">CN-1</strain>
    </source>
</reference>
<evidence type="ECO:0000259" key="8">
    <source>
        <dbReference type="Pfam" id="PF01502"/>
    </source>
</evidence>
<keyword evidence="7" id="KW-0479">Metal-binding</keyword>
<dbReference type="Pfam" id="PF01502">
    <property type="entry name" value="PRA-CH"/>
    <property type="match status" value="1"/>
</dbReference>
<evidence type="ECO:0000313" key="10">
    <source>
        <dbReference type="Proteomes" id="UP001374893"/>
    </source>
</evidence>
<dbReference type="EC" id="3.5.4.19" evidence="7"/>
<evidence type="ECO:0000256" key="7">
    <source>
        <dbReference type="HAMAP-Rule" id="MF_01021"/>
    </source>
</evidence>
<dbReference type="PANTHER" id="PTHR42945">
    <property type="entry name" value="HISTIDINE BIOSYNTHESIS BIFUNCTIONAL PROTEIN"/>
    <property type="match status" value="1"/>
</dbReference>
<keyword evidence="5 7" id="KW-0378">Hydrolase</keyword>
<comment type="subunit">
    <text evidence="7">Homodimer.</text>
</comment>
<keyword evidence="4 7" id="KW-0028">Amino-acid biosynthesis</keyword>
<dbReference type="Gene3D" id="3.10.20.810">
    <property type="entry name" value="Phosphoribosyl-AMP cyclohydrolase"/>
    <property type="match status" value="1"/>
</dbReference>
<comment type="subcellular location">
    <subcellularLocation>
        <location evidence="7">Cytoplasm</location>
    </subcellularLocation>
</comment>
<evidence type="ECO:0000256" key="5">
    <source>
        <dbReference type="ARBA" id="ARBA00022801"/>
    </source>
</evidence>
<protein>
    <recommendedName>
        <fullName evidence="7">Phosphoribosyl-AMP cyclohydrolase</fullName>
        <shortName evidence="7">PRA-CH</shortName>
        <ecNumber evidence="7">3.5.4.19</ecNumber>
    </recommendedName>
</protein>
<feature type="binding site" evidence="7">
    <location>
        <position position="93"/>
    </location>
    <ligand>
        <name>Zn(2+)</name>
        <dbReference type="ChEBI" id="CHEBI:29105"/>
        <note>ligand shared between dimeric partners</note>
    </ligand>
</feature>
<comment type="function">
    <text evidence="7">Catalyzes the hydrolysis of the adenine ring of phosphoribosyl-AMP.</text>
</comment>
<keyword evidence="7" id="KW-0460">Magnesium</keyword>
<feature type="binding site" evidence="7">
    <location>
        <position position="96"/>
    </location>
    <ligand>
        <name>Mg(2+)</name>
        <dbReference type="ChEBI" id="CHEBI:18420"/>
    </ligand>
</feature>
<feature type="binding site" evidence="7">
    <location>
        <position position="117"/>
    </location>
    <ligand>
        <name>Zn(2+)</name>
        <dbReference type="ChEBI" id="CHEBI:29105"/>
        <note>ligand shared between dimeric partners</note>
    </ligand>
</feature>
<proteinExistence type="inferred from homology"/>
<evidence type="ECO:0000256" key="6">
    <source>
        <dbReference type="ARBA" id="ARBA00023102"/>
    </source>
</evidence>
<comment type="cofactor">
    <cofactor evidence="7">
        <name>Mg(2+)</name>
        <dbReference type="ChEBI" id="CHEBI:18420"/>
    </cofactor>
    <text evidence="7">Binds 1 Mg(2+) ion per subunit.</text>
</comment>
<comment type="pathway">
    <text evidence="2 7">Amino-acid biosynthesis; L-histidine biosynthesis; L-histidine from 5-phospho-alpha-D-ribose 1-diphosphate: step 3/9.</text>
</comment>
<dbReference type="NCBIfam" id="NF000768">
    <property type="entry name" value="PRK00051.1"/>
    <property type="match status" value="1"/>
</dbReference>
<dbReference type="InterPro" id="IPR026660">
    <property type="entry name" value="PRA-CH"/>
</dbReference>
<sequence>MSSTSFEPRGDKQAVEEGLRFSPKFDTDGLIPAVALDATTKEPLMLAYMNAESLRLTLEKGEAVYWSRSRREIWHKGATSGHVQRVREIRTDCDQDAIVLYVEQIGAGACHTGRSGCFYRRIDGPDGSMSLTEDGRRFDPGAVYGKS</sequence>
<dbReference type="InterPro" id="IPR038019">
    <property type="entry name" value="PRib_AMP_CycHydrolase_sf"/>
</dbReference>
<evidence type="ECO:0000256" key="1">
    <source>
        <dbReference type="ARBA" id="ARBA00000024"/>
    </source>
</evidence>
<keyword evidence="3 7" id="KW-0963">Cytoplasm</keyword>
<evidence type="ECO:0000313" key="9">
    <source>
        <dbReference type="EMBL" id="BCX50260.1"/>
    </source>
</evidence>
<comment type="cofactor">
    <cofactor evidence="7">
        <name>Zn(2+)</name>
        <dbReference type="ChEBI" id="CHEBI:29105"/>
    </cofactor>
    <text evidence="7">Binds 1 zinc ion per subunit.</text>
</comment>
<dbReference type="InterPro" id="IPR002496">
    <property type="entry name" value="PRib_AMP_CycHydrolase_dom"/>
</dbReference>
<dbReference type="PANTHER" id="PTHR42945:SF1">
    <property type="entry name" value="HISTIDINE BIOSYNTHESIS BIFUNCTIONAL PROTEIN HIS7"/>
    <property type="match status" value="1"/>
</dbReference>
<comment type="catalytic activity">
    <reaction evidence="1 7">
        <text>1-(5-phospho-beta-D-ribosyl)-5'-AMP + H2O = 1-(5-phospho-beta-D-ribosyl)-5-[(5-phospho-beta-D-ribosylamino)methylideneamino]imidazole-4-carboxamide</text>
        <dbReference type="Rhea" id="RHEA:20049"/>
        <dbReference type="ChEBI" id="CHEBI:15377"/>
        <dbReference type="ChEBI" id="CHEBI:58435"/>
        <dbReference type="ChEBI" id="CHEBI:59457"/>
        <dbReference type="EC" id="3.5.4.19"/>
    </reaction>
</comment>
<organism evidence="9 10">
    <name type="scientific">Haloferula helveola</name>
    <dbReference type="NCBI Taxonomy" id="490095"/>
    <lineage>
        <taxon>Bacteria</taxon>
        <taxon>Pseudomonadati</taxon>
        <taxon>Verrucomicrobiota</taxon>
        <taxon>Verrucomicrobiia</taxon>
        <taxon>Verrucomicrobiales</taxon>
        <taxon>Verrucomicrobiaceae</taxon>
        <taxon>Haloferula</taxon>
    </lineage>
</organism>
<name>A0ABN6H9B2_9BACT</name>
<comment type="similarity">
    <text evidence="7">Belongs to the PRA-CH family.</text>
</comment>
<dbReference type="HAMAP" id="MF_01021">
    <property type="entry name" value="HisI"/>
    <property type="match status" value="1"/>
</dbReference>
<accession>A0ABN6H9B2</accession>
<feature type="domain" description="Phosphoribosyl-AMP cyclohydrolase" evidence="8">
    <location>
        <begin position="45"/>
        <end position="119"/>
    </location>
</feature>
<gene>
    <name evidence="7 9" type="primary">hisI</name>
    <name evidence="9" type="ORF">HAHE_41680</name>
</gene>
<evidence type="ECO:0000256" key="2">
    <source>
        <dbReference type="ARBA" id="ARBA00005169"/>
    </source>
</evidence>